<keyword evidence="3" id="KW-0964">Secreted</keyword>
<evidence type="ECO:0000313" key="12">
    <source>
        <dbReference type="Proteomes" id="UP000469558"/>
    </source>
</evidence>
<dbReference type="Gene3D" id="3.40.50.1820">
    <property type="entry name" value="alpha/beta hydrolase"/>
    <property type="match status" value="1"/>
</dbReference>
<evidence type="ECO:0000256" key="7">
    <source>
        <dbReference type="ARBA" id="ARBA00023277"/>
    </source>
</evidence>
<keyword evidence="12" id="KW-1185">Reference proteome</keyword>
<comment type="caution">
    <text evidence="11">The sequence shown here is derived from an EMBL/GenBank/DDBJ whole genome shotgun (WGS) entry which is preliminary data.</text>
</comment>
<evidence type="ECO:0000256" key="3">
    <source>
        <dbReference type="ARBA" id="ARBA00022525"/>
    </source>
</evidence>
<keyword evidence="7" id="KW-0119">Carbohydrate metabolism</keyword>
<evidence type="ECO:0000256" key="9">
    <source>
        <dbReference type="ARBA" id="ARBA00034075"/>
    </source>
</evidence>
<keyword evidence="4" id="KW-0858">Xylan degradation</keyword>
<feature type="chain" id="PRO_5035932008" description="feruloyl esterase" evidence="10">
    <location>
        <begin position="23"/>
        <end position="326"/>
    </location>
</feature>
<dbReference type="InterPro" id="IPR029058">
    <property type="entry name" value="AB_hydrolase_fold"/>
</dbReference>
<evidence type="ECO:0000256" key="5">
    <source>
        <dbReference type="ARBA" id="ARBA00022729"/>
    </source>
</evidence>
<dbReference type="GO" id="GO:0030600">
    <property type="term" value="F:feruloyl esterase activity"/>
    <property type="evidence" value="ECO:0007669"/>
    <property type="project" value="UniProtKB-EC"/>
</dbReference>
<keyword evidence="6" id="KW-0378">Hydrolase</keyword>
<dbReference type="GO" id="GO:0005576">
    <property type="term" value="C:extracellular region"/>
    <property type="evidence" value="ECO:0007669"/>
    <property type="project" value="UniProtKB-SubCell"/>
</dbReference>
<evidence type="ECO:0000313" key="11">
    <source>
        <dbReference type="EMBL" id="TVY60788.1"/>
    </source>
</evidence>
<evidence type="ECO:0000256" key="4">
    <source>
        <dbReference type="ARBA" id="ARBA00022651"/>
    </source>
</evidence>
<gene>
    <name evidence="11" type="primary">faeC-2</name>
    <name evidence="11" type="ORF">LSUE1_G007558</name>
</gene>
<dbReference type="InterPro" id="IPR043595">
    <property type="entry name" value="FaeB/C/D"/>
</dbReference>
<reference evidence="11 12" key="1">
    <citation type="submission" date="2018-05" db="EMBL/GenBank/DDBJ databases">
        <title>Genome sequencing and assembly of the regulated plant pathogen Lachnellula willkommii and related sister species for the development of diagnostic species identification markers.</title>
        <authorList>
            <person name="Giroux E."/>
            <person name="Bilodeau G."/>
        </authorList>
    </citation>
    <scope>NUCLEOTIDE SEQUENCE [LARGE SCALE GENOMIC DNA]</scope>
    <source>
        <strain evidence="11 12">CBS 268.59</strain>
    </source>
</reference>
<organism evidence="11 12">
    <name type="scientific">Lachnellula suecica</name>
    <dbReference type="NCBI Taxonomy" id="602035"/>
    <lineage>
        <taxon>Eukaryota</taxon>
        <taxon>Fungi</taxon>
        <taxon>Dikarya</taxon>
        <taxon>Ascomycota</taxon>
        <taxon>Pezizomycotina</taxon>
        <taxon>Leotiomycetes</taxon>
        <taxon>Helotiales</taxon>
        <taxon>Lachnaceae</taxon>
        <taxon>Lachnellula</taxon>
    </lineage>
</organism>
<dbReference type="AlphaFoldDB" id="A0A8T9BYQ9"/>
<evidence type="ECO:0000256" key="8">
    <source>
        <dbReference type="ARBA" id="ARBA00023326"/>
    </source>
</evidence>
<dbReference type="PANTHER" id="PTHR38050">
    <property type="match status" value="1"/>
</dbReference>
<dbReference type="EC" id="3.1.1.73" evidence="2"/>
<keyword evidence="5 10" id="KW-0732">Signal</keyword>
<feature type="signal peptide" evidence="10">
    <location>
        <begin position="1"/>
        <end position="22"/>
    </location>
</feature>
<comment type="subcellular location">
    <subcellularLocation>
        <location evidence="1">Secreted</location>
    </subcellularLocation>
</comment>
<protein>
    <recommendedName>
        <fullName evidence="2">feruloyl esterase</fullName>
        <ecNumber evidence="2">3.1.1.73</ecNumber>
    </recommendedName>
</protein>
<dbReference type="GO" id="GO:0045493">
    <property type="term" value="P:xylan catabolic process"/>
    <property type="evidence" value="ECO:0007669"/>
    <property type="project" value="UniProtKB-KW"/>
</dbReference>
<evidence type="ECO:0000256" key="1">
    <source>
        <dbReference type="ARBA" id="ARBA00004613"/>
    </source>
</evidence>
<dbReference type="OrthoDB" id="424610at2759"/>
<evidence type="ECO:0000256" key="2">
    <source>
        <dbReference type="ARBA" id="ARBA00013091"/>
    </source>
</evidence>
<dbReference type="PANTHER" id="PTHR38050:SF2">
    <property type="entry name" value="FERULOYL ESTERASE C-RELATED"/>
    <property type="match status" value="1"/>
</dbReference>
<dbReference type="SUPFAM" id="SSF53474">
    <property type="entry name" value="alpha/beta-Hydrolases"/>
    <property type="match status" value="1"/>
</dbReference>
<keyword evidence="8" id="KW-0624">Polysaccharide degradation</keyword>
<dbReference type="Proteomes" id="UP000469558">
    <property type="component" value="Unassembled WGS sequence"/>
</dbReference>
<name>A0A8T9BYQ9_9HELO</name>
<dbReference type="EMBL" id="QGMK01002115">
    <property type="protein sequence ID" value="TVY60788.1"/>
    <property type="molecule type" value="Genomic_DNA"/>
</dbReference>
<evidence type="ECO:0000256" key="6">
    <source>
        <dbReference type="ARBA" id="ARBA00022801"/>
    </source>
</evidence>
<evidence type="ECO:0000256" key="10">
    <source>
        <dbReference type="SAM" id="SignalP"/>
    </source>
</evidence>
<comment type="catalytic activity">
    <reaction evidence="9">
        <text>feruloyl-polysaccharide + H2O = ferulate + polysaccharide.</text>
        <dbReference type="EC" id="3.1.1.73"/>
    </reaction>
</comment>
<proteinExistence type="predicted"/>
<accession>A0A8T9BYQ9</accession>
<sequence>MTASRLTALLFIVSTLLGSSHAARSAGCGKSLPAQQPAGQTYQTAFTQSKGTSPSRTYRIHIPSNYDENTAVPLIFSFHGHAQTSKCQEELSQFSNEAFNPNAFAVYPQGIDGTDGESSWQGAPYAKSGVNDTGYVQDMINHFNDIYCIETTQIYAAGKSNGGGFCGTLACDSSLSKQIAAFAPVSGAFYVPGSSSDACAPTTIALTCNAGRSPIPIIEFHGSADTTVPYGGGGSHDQCLPTIPHWVREWSTRDGYGLTNKTTNLYNNQVQKYEYASGSAFGTVTHYLTQGLGHAWPSTSPNSDNSAGTYFNATPLIMQFFGSHTL</sequence>